<reference evidence="3" key="1">
    <citation type="submission" date="2019-08" db="EMBL/GenBank/DDBJ databases">
        <title>The improved chromosome-level genome for the pearl oyster Pinctada fucata martensii using PacBio sequencing and Hi-C.</title>
        <authorList>
            <person name="Zheng Z."/>
        </authorList>
    </citation>
    <scope>NUCLEOTIDE SEQUENCE</scope>
    <source>
        <strain evidence="3">ZZ-2019</strain>
        <tissue evidence="3">Adductor muscle</tissue>
    </source>
</reference>
<organism evidence="3 4">
    <name type="scientific">Pinctada imbricata</name>
    <name type="common">Atlantic pearl-oyster</name>
    <name type="synonym">Pinctada martensii</name>
    <dbReference type="NCBI Taxonomy" id="66713"/>
    <lineage>
        <taxon>Eukaryota</taxon>
        <taxon>Metazoa</taxon>
        <taxon>Spiralia</taxon>
        <taxon>Lophotrochozoa</taxon>
        <taxon>Mollusca</taxon>
        <taxon>Bivalvia</taxon>
        <taxon>Autobranchia</taxon>
        <taxon>Pteriomorphia</taxon>
        <taxon>Pterioida</taxon>
        <taxon>Pterioidea</taxon>
        <taxon>Pteriidae</taxon>
        <taxon>Pinctada</taxon>
    </lineage>
</organism>
<dbReference type="GO" id="GO:0005737">
    <property type="term" value="C:cytoplasm"/>
    <property type="evidence" value="ECO:0007669"/>
    <property type="project" value="TreeGrafter"/>
</dbReference>
<dbReference type="InterPro" id="IPR055261">
    <property type="entry name" value="PI_transfer_N"/>
</dbReference>
<evidence type="ECO:0000313" key="4">
    <source>
        <dbReference type="Proteomes" id="UP001186944"/>
    </source>
</evidence>
<dbReference type="PRINTS" id="PR00391">
    <property type="entry name" value="PITRANSFER"/>
</dbReference>
<proteinExistence type="predicted"/>
<dbReference type="GO" id="GO:0008526">
    <property type="term" value="F:phosphatidylinositol transfer activity"/>
    <property type="evidence" value="ECO:0007669"/>
    <property type="project" value="TreeGrafter"/>
</dbReference>
<dbReference type="AlphaFoldDB" id="A0AA88XKB6"/>
<name>A0AA88XKB6_PINIB</name>
<feature type="region of interest" description="Disordered" evidence="1">
    <location>
        <begin position="303"/>
        <end position="352"/>
    </location>
</feature>
<feature type="domain" description="Phosphatidylinositol transfer protein N-terminal" evidence="2">
    <location>
        <begin position="1"/>
        <end position="256"/>
    </location>
</feature>
<feature type="compositionally biased region" description="Polar residues" evidence="1">
    <location>
        <begin position="306"/>
        <end position="328"/>
    </location>
</feature>
<evidence type="ECO:0000259" key="2">
    <source>
        <dbReference type="Pfam" id="PF02121"/>
    </source>
</evidence>
<dbReference type="PANTHER" id="PTHR10658">
    <property type="entry name" value="PHOSPHATIDYLINOSITOL TRANSFER PROTEIN"/>
    <property type="match status" value="1"/>
</dbReference>
<dbReference type="EMBL" id="VSWD01000013">
    <property type="protein sequence ID" value="KAK3084506.1"/>
    <property type="molecule type" value="Genomic_DNA"/>
</dbReference>
<dbReference type="Proteomes" id="UP001186944">
    <property type="component" value="Unassembled WGS sequence"/>
</dbReference>
<keyword evidence="4" id="KW-1185">Reference proteome</keyword>
<dbReference type="InterPro" id="IPR001666">
    <property type="entry name" value="PI_transfer"/>
</dbReference>
<dbReference type="Pfam" id="PF02121">
    <property type="entry name" value="IP_trans"/>
    <property type="match status" value="1"/>
</dbReference>
<sequence length="352" mass="40923">MLVKEYRIALPLSVDEYRIAQLYMIQKKSREETRGEGSGVEIIENKPYKDGPGGEGQYTYKIYHIGSHLPSWFRAILPKSALRVEEEAWNAYPYTKTRYRCPFIEKFLLEIETKYLNDGGEQDNLFNLSPQELRNRQIDYLDIVKDPISSGDYKKEEDPKIYRSSKTGRGPLGENWREEYSRDAKIPGKNRSIMTAYKLCKVEFKYWGMQNKIEKFIHEIGLRKTMLRAHRQAWAWQDEWYGLKISDIRRLERETQLALAKKMADVEGSEVKNHILDNISEDADNDNDKVKIPISASSDHISESSKCLNKTTNQSIDDVSHRSVSPSGYTHKRSFSNSSRSRSQGGEYRLLL</sequence>
<dbReference type="Gene3D" id="3.30.530.20">
    <property type="match status" value="1"/>
</dbReference>
<accession>A0AA88XKB6</accession>
<dbReference type="PANTHER" id="PTHR10658:SF81">
    <property type="entry name" value="PROTEIN RETINAL DEGENERATION B"/>
    <property type="match status" value="1"/>
</dbReference>
<evidence type="ECO:0000313" key="3">
    <source>
        <dbReference type="EMBL" id="KAK3084506.1"/>
    </source>
</evidence>
<dbReference type="GO" id="GO:0031210">
    <property type="term" value="F:phosphatidylcholine binding"/>
    <property type="evidence" value="ECO:0007669"/>
    <property type="project" value="TreeGrafter"/>
</dbReference>
<evidence type="ECO:0000256" key="1">
    <source>
        <dbReference type="SAM" id="MobiDB-lite"/>
    </source>
</evidence>
<comment type="caution">
    <text evidence="3">The sequence shown here is derived from an EMBL/GenBank/DDBJ whole genome shotgun (WGS) entry which is preliminary data.</text>
</comment>
<gene>
    <name evidence="3" type="ORF">FSP39_014496</name>
</gene>
<dbReference type="GO" id="GO:0008525">
    <property type="term" value="F:phosphatidylcholine transporter activity"/>
    <property type="evidence" value="ECO:0007669"/>
    <property type="project" value="TreeGrafter"/>
</dbReference>
<dbReference type="FunFam" id="3.30.530.20:FF:000001">
    <property type="entry name" value="Phosphatidylinositol transfer protein membrane associated 2"/>
    <property type="match status" value="1"/>
</dbReference>
<protein>
    <recommendedName>
        <fullName evidence="2">Phosphatidylinositol transfer protein N-terminal domain-containing protein</fullName>
    </recommendedName>
</protein>
<dbReference type="SUPFAM" id="SSF55961">
    <property type="entry name" value="Bet v1-like"/>
    <property type="match status" value="1"/>
</dbReference>
<dbReference type="InterPro" id="IPR023393">
    <property type="entry name" value="START-like_dom_sf"/>
</dbReference>
<dbReference type="GO" id="GO:0035091">
    <property type="term" value="F:phosphatidylinositol binding"/>
    <property type="evidence" value="ECO:0007669"/>
    <property type="project" value="TreeGrafter"/>
</dbReference>